<evidence type="ECO:0000256" key="1">
    <source>
        <dbReference type="ARBA" id="ARBA00004496"/>
    </source>
</evidence>
<feature type="domain" description="Serpin" evidence="7">
    <location>
        <begin position="390"/>
        <end position="745"/>
    </location>
</feature>
<dbReference type="SUPFAM" id="SSF56574">
    <property type="entry name" value="Serpins"/>
    <property type="match status" value="1"/>
</dbReference>
<dbReference type="GO" id="GO:0004867">
    <property type="term" value="F:serine-type endopeptidase inhibitor activity"/>
    <property type="evidence" value="ECO:0007669"/>
    <property type="project" value="UniProtKB-KW"/>
</dbReference>
<dbReference type="GO" id="GO:0005737">
    <property type="term" value="C:cytoplasm"/>
    <property type="evidence" value="ECO:0007669"/>
    <property type="project" value="UniProtKB-SubCell"/>
</dbReference>
<keyword evidence="9" id="KW-1185">Reference proteome</keyword>
<dbReference type="InterPro" id="IPR042185">
    <property type="entry name" value="Serpin_sf_2"/>
</dbReference>
<feature type="region of interest" description="Disordered" evidence="6">
    <location>
        <begin position="102"/>
        <end position="126"/>
    </location>
</feature>
<evidence type="ECO:0000313" key="9">
    <source>
        <dbReference type="Proteomes" id="UP001295444"/>
    </source>
</evidence>
<dbReference type="PANTHER" id="PTHR11461:SF180">
    <property type="entry name" value="LEUKOCYTE ELASTASE INHIBITOR"/>
    <property type="match status" value="1"/>
</dbReference>
<dbReference type="Proteomes" id="UP001295444">
    <property type="component" value="Chromosome 02"/>
</dbReference>
<dbReference type="Pfam" id="PF00079">
    <property type="entry name" value="Serpin"/>
    <property type="match status" value="1"/>
</dbReference>
<sequence length="745" mass="82226">MKSSDPFPRCGANDDFHMNMIRGLYLGDRKSWPWHGPDPDWDKEYMKAGGENWLQIAPHWFPCSVTGKVLKGAKKDLAKRKGTVDSNTICFPIEAPPENLYPPPIVPPTQSAPSHAQPQPPPPYKAMYPAVPNAPSEDDIEDICIAAAANSQSQQLQESSSTPDSDIEYPSPPPGTIKLTVQTGVKLKSGKVLKSYVHKQGDDDVEMPELEGADLTAPFMTVGNQLIMKPINPGVLKDIIQGAPNPHINPSACLMYLKRMCLGQNMTQIDIQLIINGILGYDADSGWDWSKVPSIGVTDNGTGVGEAGSDGVYELSTLAVCAKMWDEVEAEMLRLCKNKHSVSTALACKQGAKEEIGSFVKRFYKCWKDEAGLKSGDDMDLLKIQSCIGVVVGHGWGLTGLSAALAMIFLGAKGNTASQISKTLHFDGIEDLHLKFQNLSAEINKKHESSYVLNLANRLFGEKTYNFLPTFISSIQNLYSADLGTLDFLHAAGTARKEINAWVSDQTKGKIPELLTEGTVDGTTKLVLVNAIYFKGDWAEKFDTVETKEKAFRLNKKEQKLVKMMYQKKKFPFTYVPEINCRILELPYVGNELSMIIMLPDNIDDNTTGLQKLEQELTLEKFQEWTRSENMGPIDVHVHLPKFKLEDSYKMKSVLSSLGMADVFNPASADLSAISGSRDLVLSEVIHKSFVEVNEEGTEAAAATAGIANFCLLMEEEFNADHPFLFFICQKATKSILFFGRYASP</sequence>
<evidence type="ECO:0000256" key="5">
    <source>
        <dbReference type="ARBA" id="ARBA00022900"/>
    </source>
</evidence>
<dbReference type="FunFam" id="2.30.39.10:FF:000014">
    <property type="entry name" value="Serpin family B member 9"/>
    <property type="match status" value="1"/>
</dbReference>
<dbReference type="GO" id="GO:0005615">
    <property type="term" value="C:extracellular space"/>
    <property type="evidence" value="ECO:0007669"/>
    <property type="project" value="InterPro"/>
</dbReference>
<dbReference type="InterPro" id="IPR042178">
    <property type="entry name" value="Serpin_sf_1"/>
</dbReference>
<evidence type="ECO:0000256" key="4">
    <source>
        <dbReference type="ARBA" id="ARBA00022690"/>
    </source>
</evidence>
<dbReference type="PANTHER" id="PTHR11461">
    <property type="entry name" value="SERINE PROTEASE INHIBITOR, SERPIN"/>
    <property type="match status" value="1"/>
</dbReference>
<dbReference type="InterPro" id="IPR023796">
    <property type="entry name" value="Serpin_dom"/>
</dbReference>
<comment type="subcellular location">
    <subcellularLocation>
        <location evidence="1">Cytoplasm</location>
    </subcellularLocation>
</comment>
<reference evidence="8" key="1">
    <citation type="submission" date="2022-03" db="EMBL/GenBank/DDBJ databases">
        <authorList>
            <person name="Alioto T."/>
            <person name="Alioto T."/>
            <person name="Gomez Garrido J."/>
        </authorList>
    </citation>
    <scope>NUCLEOTIDE SEQUENCE</scope>
</reference>
<proteinExistence type="inferred from homology"/>
<feature type="region of interest" description="Disordered" evidence="6">
    <location>
        <begin position="150"/>
        <end position="176"/>
    </location>
</feature>
<dbReference type="InterPro" id="IPR023795">
    <property type="entry name" value="Serpin_CS"/>
</dbReference>
<evidence type="ECO:0000256" key="3">
    <source>
        <dbReference type="ARBA" id="ARBA00022490"/>
    </source>
</evidence>
<dbReference type="Gene3D" id="3.30.497.10">
    <property type="entry name" value="Antithrombin, subunit I, domain 2"/>
    <property type="match status" value="1"/>
</dbReference>
<protein>
    <submittedName>
        <fullName evidence="8">Leukocyte elastase inhibitor</fullName>
    </submittedName>
</protein>
<keyword evidence="3" id="KW-0963">Cytoplasm</keyword>
<feature type="compositionally biased region" description="Low complexity" evidence="6">
    <location>
        <begin position="108"/>
        <end position="117"/>
    </location>
</feature>
<evidence type="ECO:0000256" key="6">
    <source>
        <dbReference type="SAM" id="MobiDB-lite"/>
    </source>
</evidence>
<accession>A0AAD1RFH6</accession>
<dbReference type="InterPro" id="IPR000215">
    <property type="entry name" value="Serpin_fam"/>
</dbReference>
<dbReference type="AlphaFoldDB" id="A0AAD1RFH6"/>
<organism evidence="8 9">
    <name type="scientific">Pelobates cultripes</name>
    <name type="common">Western spadefoot toad</name>
    <dbReference type="NCBI Taxonomy" id="61616"/>
    <lineage>
        <taxon>Eukaryota</taxon>
        <taxon>Metazoa</taxon>
        <taxon>Chordata</taxon>
        <taxon>Craniata</taxon>
        <taxon>Vertebrata</taxon>
        <taxon>Euteleostomi</taxon>
        <taxon>Amphibia</taxon>
        <taxon>Batrachia</taxon>
        <taxon>Anura</taxon>
        <taxon>Pelobatoidea</taxon>
        <taxon>Pelobatidae</taxon>
        <taxon>Pelobates</taxon>
    </lineage>
</organism>
<evidence type="ECO:0000256" key="2">
    <source>
        <dbReference type="ARBA" id="ARBA00006426"/>
    </source>
</evidence>
<dbReference type="PROSITE" id="PS00284">
    <property type="entry name" value="SERPIN"/>
    <property type="match status" value="1"/>
</dbReference>
<keyword evidence="4" id="KW-0646">Protease inhibitor</keyword>
<feature type="compositionally biased region" description="Low complexity" evidence="6">
    <location>
        <begin position="150"/>
        <end position="161"/>
    </location>
</feature>
<dbReference type="Gene3D" id="2.10.310.10">
    <property type="entry name" value="Serpins superfamily"/>
    <property type="match status" value="1"/>
</dbReference>
<keyword evidence="5" id="KW-0722">Serine protease inhibitor</keyword>
<evidence type="ECO:0000259" key="7">
    <source>
        <dbReference type="SMART" id="SM00093"/>
    </source>
</evidence>
<dbReference type="SMART" id="SM00093">
    <property type="entry name" value="SERPIN"/>
    <property type="match status" value="1"/>
</dbReference>
<comment type="similarity">
    <text evidence="2">Belongs to the serpin family. Ov-serpin subfamily.</text>
</comment>
<dbReference type="Gene3D" id="2.30.39.10">
    <property type="entry name" value="Alpha-1-antitrypsin, domain 1"/>
    <property type="match status" value="1"/>
</dbReference>
<name>A0AAD1RFH6_PELCU</name>
<dbReference type="InterPro" id="IPR036186">
    <property type="entry name" value="Serpin_sf"/>
</dbReference>
<gene>
    <name evidence="8" type="ORF">PECUL_23A027134</name>
</gene>
<dbReference type="EMBL" id="OW240913">
    <property type="protein sequence ID" value="CAH2251501.1"/>
    <property type="molecule type" value="Genomic_DNA"/>
</dbReference>
<evidence type="ECO:0000313" key="8">
    <source>
        <dbReference type="EMBL" id="CAH2251501.1"/>
    </source>
</evidence>